<reference evidence="2" key="1">
    <citation type="journal article" date="2019" name="Int. J. Syst. Evol. Microbiol.">
        <title>The Global Catalogue of Microorganisms (GCM) 10K type strain sequencing project: providing services to taxonomists for standard genome sequencing and annotation.</title>
        <authorList>
            <consortium name="The Broad Institute Genomics Platform"/>
            <consortium name="The Broad Institute Genome Sequencing Center for Infectious Disease"/>
            <person name="Wu L."/>
            <person name="Ma J."/>
        </authorList>
    </citation>
    <scope>NUCLEOTIDE SEQUENCE [LARGE SCALE GENOMIC DNA]</scope>
    <source>
        <strain evidence="2">JCM 3367</strain>
    </source>
</reference>
<accession>A0ABP6ATP2</accession>
<dbReference type="GO" id="GO:0032259">
    <property type="term" value="P:methylation"/>
    <property type="evidence" value="ECO:0007669"/>
    <property type="project" value="UniProtKB-KW"/>
</dbReference>
<dbReference type="GO" id="GO:0008168">
    <property type="term" value="F:methyltransferase activity"/>
    <property type="evidence" value="ECO:0007669"/>
    <property type="project" value="UniProtKB-KW"/>
</dbReference>
<keyword evidence="1" id="KW-0808">Transferase</keyword>
<gene>
    <name evidence="1" type="ORF">GCM10010201_20820</name>
</gene>
<proteinExistence type="predicted"/>
<evidence type="ECO:0000313" key="1">
    <source>
        <dbReference type="EMBL" id="GAA2522569.1"/>
    </source>
</evidence>
<dbReference type="Gene3D" id="3.40.50.150">
    <property type="entry name" value="Vaccinia Virus protein VP39"/>
    <property type="match status" value="1"/>
</dbReference>
<dbReference type="PANTHER" id="PTHR43619:SF2">
    <property type="entry name" value="S-ADENOSYL-L-METHIONINE-DEPENDENT METHYLTRANSFERASES SUPERFAMILY PROTEIN"/>
    <property type="match status" value="1"/>
</dbReference>
<dbReference type="SUPFAM" id="SSF53335">
    <property type="entry name" value="S-adenosyl-L-methionine-dependent methyltransferases"/>
    <property type="match status" value="1"/>
</dbReference>
<keyword evidence="1" id="KW-0489">Methyltransferase</keyword>
<protein>
    <submittedName>
        <fullName evidence="1">Class I SAM-dependent methyltransferase</fullName>
    </submittedName>
</protein>
<name>A0ABP6ATP2_9ACTN</name>
<dbReference type="Proteomes" id="UP001499978">
    <property type="component" value="Unassembled WGS sequence"/>
</dbReference>
<dbReference type="EMBL" id="BAAARY010000008">
    <property type="protein sequence ID" value="GAA2522569.1"/>
    <property type="molecule type" value="Genomic_DNA"/>
</dbReference>
<comment type="caution">
    <text evidence="1">The sequence shown here is derived from an EMBL/GenBank/DDBJ whole genome shotgun (WGS) entry which is preliminary data.</text>
</comment>
<sequence>MNTTTTTTAERLGPLAATALIPLVARASDARQRYPILSDRTSAAVANRLDLGRAVAAVDDSTRVGCCLRGLVIDTWLAQLAESAGGQLAAVVDLGVGLNTRSHRLAGIAERYVEVDSGEVIALRDQLLPVTSSTRLATDAMHVLGWASHVAPTCGPVAVVCEALLAYQTPERVQSFLDDLSCLLPQAHVLFDSMSPAAAWLANRPAVRAGGRPRYTWATRSTGRLRSAGRPLRIVAETTLLRQPRQWTSLFPAKERLLFALPGLRGAFRITHAQLQNPGAAK</sequence>
<dbReference type="PANTHER" id="PTHR43619">
    <property type="entry name" value="S-ADENOSYL-L-METHIONINE-DEPENDENT METHYLTRANSFERASE YKTD-RELATED"/>
    <property type="match status" value="1"/>
</dbReference>
<keyword evidence="2" id="KW-1185">Reference proteome</keyword>
<dbReference type="InterPro" id="IPR029063">
    <property type="entry name" value="SAM-dependent_MTases_sf"/>
</dbReference>
<organism evidence="1 2">
    <name type="scientific">Pilimelia columellifera subsp. columellifera</name>
    <dbReference type="NCBI Taxonomy" id="706583"/>
    <lineage>
        <taxon>Bacteria</taxon>
        <taxon>Bacillati</taxon>
        <taxon>Actinomycetota</taxon>
        <taxon>Actinomycetes</taxon>
        <taxon>Micromonosporales</taxon>
        <taxon>Micromonosporaceae</taxon>
        <taxon>Pilimelia</taxon>
    </lineage>
</organism>
<dbReference type="RefSeq" id="WP_344171712.1">
    <property type="nucleotide sequence ID" value="NZ_BAAARY010000008.1"/>
</dbReference>
<evidence type="ECO:0000313" key="2">
    <source>
        <dbReference type="Proteomes" id="UP001499978"/>
    </source>
</evidence>